<reference evidence="2 3" key="1">
    <citation type="submission" date="2017-09" db="EMBL/GenBank/DDBJ databases">
        <title>Bacterial strain isolated from the female urinary microbiota.</title>
        <authorList>
            <person name="Thomas-White K."/>
            <person name="Kumar N."/>
            <person name="Forster S."/>
            <person name="Putonti C."/>
            <person name="Lawley T."/>
            <person name="Wolfe A.J."/>
        </authorList>
    </citation>
    <scope>NUCLEOTIDE SEQUENCE [LARGE SCALE GENOMIC DNA]</scope>
    <source>
        <strain evidence="2 3">UMB1686</strain>
    </source>
</reference>
<keyword evidence="3" id="KW-1185">Reference proteome</keyword>
<dbReference type="InterPro" id="IPR057893">
    <property type="entry name" value="LRV_2"/>
</dbReference>
<proteinExistence type="predicted"/>
<evidence type="ECO:0000313" key="2">
    <source>
        <dbReference type="EMBL" id="PMC42533.1"/>
    </source>
</evidence>
<dbReference type="Pfam" id="PF25591">
    <property type="entry name" value="LRV_2"/>
    <property type="match status" value="1"/>
</dbReference>
<accession>A0A2N6RWX0</accession>
<organism evidence="2 3">
    <name type="scientific">Gardnerella greenwoodii</name>
    <dbReference type="NCBI Taxonomy" id="2914925"/>
    <lineage>
        <taxon>Bacteria</taxon>
        <taxon>Bacillati</taxon>
        <taxon>Actinomycetota</taxon>
        <taxon>Actinomycetes</taxon>
        <taxon>Bifidobacteriales</taxon>
        <taxon>Bifidobacteriaceae</taxon>
        <taxon>Gardnerella</taxon>
    </lineage>
</organism>
<feature type="domain" description="Leucine rich repeat variant" evidence="1">
    <location>
        <begin position="24"/>
        <end position="77"/>
    </location>
</feature>
<dbReference type="EMBL" id="PNGV01000002">
    <property type="protein sequence ID" value="PMC42533.1"/>
    <property type="molecule type" value="Genomic_DNA"/>
</dbReference>
<dbReference type="AlphaFoldDB" id="A0A2N6RWX0"/>
<protein>
    <recommendedName>
        <fullName evidence="1">Leucine rich repeat variant domain-containing protein</fullName>
    </recommendedName>
</protein>
<comment type="caution">
    <text evidence="2">The sequence shown here is derived from an EMBL/GenBank/DDBJ whole genome shotgun (WGS) entry which is preliminary data.</text>
</comment>
<gene>
    <name evidence="2" type="ORF">CJ216_05945</name>
</gene>
<dbReference type="GeneID" id="98326946"/>
<dbReference type="Proteomes" id="UP000235771">
    <property type="component" value="Unassembled WGS sequence"/>
</dbReference>
<name>A0A2N6RWX0_9BIFI</name>
<dbReference type="RefSeq" id="WP_102695240.1">
    <property type="nucleotide sequence ID" value="NZ_JAKNCL010000004.1"/>
</dbReference>
<sequence length="89" mass="9997">MEMKFNSFAKEHASFPPKPPILLTPVVASDPSTNPEILWHIAKHIPELRKWVIANPSADAQLLEYISQQGGPDVRHSFEVLFAAYDSDI</sequence>
<evidence type="ECO:0000313" key="3">
    <source>
        <dbReference type="Proteomes" id="UP000235771"/>
    </source>
</evidence>
<evidence type="ECO:0000259" key="1">
    <source>
        <dbReference type="Pfam" id="PF25591"/>
    </source>
</evidence>